<evidence type="ECO:0000313" key="4">
    <source>
        <dbReference type="Proteomes" id="UP000002359"/>
    </source>
</evidence>
<dbReference type="AlphaFoldDB" id="D5AK21"/>
<proteinExistence type="predicted"/>
<accession>D5AK21</accession>
<evidence type="ECO:0000259" key="1">
    <source>
        <dbReference type="Pfam" id="PF18088"/>
    </source>
</evidence>
<protein>
    <submittedName>
        <fullName evidence="3">Glycosyl hydrolase-related protein</fullName>
    </submittedName>
</protein>
<dbReference type="KEGG" id="ssw:SSGZ1_1730"/>
<sequence>MMMLQINHSLRQSEGVLEEICSSLGLDCQLELEVGGKESLRIEGSAGSYRIRAPKEHMIYRGLLVLASQLAQGETDIQILERPAYRQLGFMEDCSRNAVLTVEASKILIRQLALIGYSHFQLYMEDTYQLRDEPYFGYFRGAYTKEELQAIEEECHRYGMEFIPCIQTLAHLIAYLKWNISSIQAIRDVDNILLIGDERTYALIDKMFEALSHLKTRTINIGMDEAHLVGLGQYLNQHGYQKRSLIMCQHLERVLDIADKYGFHCSMWSDMFFQLLTASKDYTGQLEIDSEIQAYLDRLKDRVTLIYWDYYQTSRESYGQKLASHQQLGDQIAFASGAWKWIGFTPDNDFSMRIAPKAHAACQEYGVQEVTVTAWGDNGGECATFSILPSLHAWAELQYRGNLGCLAEHFYQLHQVSLDDFLQLDLPNKTPSHPGPGHHGFNPSRYILYQDILCPLLQEHIDAEKDNAFYQELAPRLAEIGSRAKGYAYLFDTQAKLCQVLATKAAISVGIRQAYQEGNRQVLAEKVDGLQQLRIDLESFYQALSYQWMVEKKVFGLDTVDIRLGGLDARIRRAIQRLQAYLNNEVPKLDELEVPILPYDDFHQDKGFIATTANQWQIIATASTIYTT</sequence>
<dbReference type="Pfam" id="PF18088">
    <property type="entry name" value="Glyco_H_20C_C"/>
    <property type="match status" value="1"/>
</dbReference>
<dbReference type="GO" id="GO:0015929">
    <property type="term" value="F:hexosaminidase activity"/>
    <property type="evidence" value="ECO:0007669"/>
    <property type="project" value="InterPro"/>
</dbReference>
<dbReference type="CAZy" id="GH20">
    <property type="family name" value="Glycoside Hydrolase Family 20"/>
</dbReference>
<organism evidence="3 4">
    <name type="scientific">Streptococcus suis (strain GZ1)</name>
    <dbReference type="NCBI Taxonomy" id="423211"/>
    <lineage>
        <taxon>Bacteria</taxon>
        <taxon>Bacillati</taxon>
        <taxon>Bacillota</taxon>
        <taxon>Bacilli</taxon>
        <taxon>Lactobacillales</taxon>
        <taxon>Streptococcaceae</taxon>
        <taxon>Streptococcus</taxon>
    </lineage>
</organism>
<dbReference type="Gene3D" id="3.20.20.80">
    <property type="entry name" value="Glycosidases"/>
    <property type="match status" value="1"/>
</dbReference>
<dbReference type="Gene3D" id="1.20.120.670">
    <property type="entry name" value="N-acetyl-b-d-glucoasminidase"/>
    <property type="match status" value="1"/>
</dbReference>
<dbReference type="PANTHER" id="PTHR21040">
    <property type="entry name" value="BCDNA.GH04120"/>
    <property type="match status" value="1"/>
</dbReference>
<dbReference type="PATRIC" id="fig|423211.3.peg.1703"/>
<evidence type="ECO:0000259" key="2">
    <source>
        <dbReference type="Pfam" id="PF18229"/>
    </source>
</evidence>
<dbReference type="Proteomes" id="UP000002359">
    <property type="component" value="Chromosome"/>
</dbReference>
<evidence type="ECO:0000313" key="3">
    <source>
        <dbReference type="EMBL" id="ADE32186.1"/>
    </source>
</evidence>
<keyword evidence="3" id="KW-0378">Hydrolase</keyword>
<feature type="domain" description="Glycoside Hydrolase 20C C-terminal" evidence="1">
    <location>
        <begin position="419"/>
        <end position="605"/>
    </location>
</feature>
<dbReference type="PANTHER" id="PTHR21040:SF8">
    <property type="entry name" value="BCDNA.GH04120"/>
    <property type="match status" value="1"/>
</dbReference>
<dbReference type="HOGENOM" id="CLU_028877_0_0_9"/>
<dbReference type="InterPro" id="IPR041063">
    <property type="entry name" value="Glyco_H_20C_C"/>
</dbReference>
<dbReference type="InterPro" id="IPR038901">
    <property type="entry name" value="HEXDC-like"/>
</dbReference>
<dbReference type="Pfam" id="PF18229">
    <property type="entry name" value="GcnA_N"/>
    <property type="match status" value="1"/>
</dbReference>
<feature type="domain" description="N-acetyl-beta-D-glucosaminidase N-terminal" evidence="2">
    <location>
        <begin position="24"/>
        <end position="81"/>
    </location>
</feature>
<name>D5AK21_STRGZ</name>
<dbReference type="InterPro" id="IPR041272">
    <property type="entry name" value="GcnA_N"/>
</dbReference>
<dbReference type="InterPro" id="IPR017853">
    <property type="entry name" value="GH"/>
</dbReference>
<gene>
    <name evidence="3" type="ordered locus">SSGZ1_1730</name>
</gene>
<dbReference type="CDD" id="cd06565">
    <property type="entry name" value="GH20_GcnA-like"/>
    <property type="match status" value="1"/>
</dbReference>
<reference evidence="3 4" key="1">
    <citation type="journal article" date="2009" name="J. Infect. Dis.">
        <title>Clinical, experimental, and genomic differences between intermediately pathogenic, highly pathogenic, and epidemic Streptococcus suis.</title>
        <authorList>
            <person name="Ye C."/>
            <person name="Zheng H."/>
            <person name="Zhang J."/>
            <person name="Jing H."/>
            <person name="Wang L."/>
            <person name="Xiong Y."/>
            <person name="Wang W."/>
            <person name="Zhou Z."/>
            <person name="Sun Q."/>
            <person name="Luo X."/>
            <person name="Du H."/>
            <person name="Gottschalk M."/>
            <person name="Xu J."/>
        </authorList>
    </citation>
    <scope>NUCLEOTIDE SEQUENCE [LARGE SCALE GENOMIC DNA]</scope>
    <source>
        <strain evidence="3 4">GZ1</strain>
    </source>
</reference>
<dbReference type="EMBL" id="CP000837">
    <property type="protein sequence ID" value="ADE32186.1"/>
    <property type="molecule type" value="Genomic_DNA"/>
</dbReference>
<dbReference type="SUPFAM" id="SSF51445">
    <property type="entry name" value="(Trans)glycosidases"/>
    <property type="match status" value="1"/>
</dbReference>